<dbReference type="AlphaFoldDB" id="A0A1D1VRN7"/>
<dbReference type="PANTHER" id="PTHR33050:SF8">
    <property type="entry name" value="REVERSE TRANSCRIPTASE DOMAIN-CONTAINING PROTEIN"/>
    <property type="match status" value="1"/>
</dbReference>
<comment type="caution">
    <text evidence="1">The sequence shown here is derived from an EMBL/GenBank/DDBJ whole genome shotgun (WGS) entry which is preliminary data.</text>
</comment>
<name>A0A1D1VRN7_RAMVA</name>
<protein>
    <submittedName>
        <fullName evidence="1">Uncharacterized protein</fullName>
    </submittedName>
</protein>
<keyword evidence="2" id="KW-1185">Reference proteome</keyword>
<accession>A0A1D1VRN7</accession>
<evidence type="ECO:0000313" key="2">
    <source>
        <dbReference type="Proteomes" id="UP000186922"/>
    </source>
</evidence>
<dbReference type="SUPFAM" id="SSF56672">
    <property type="entry name" value="DNA/RNA polymerases"/>
    <property type="match status" value="1"/>
</dbReference>
<dbReference type="STRING" id="947166.A0A1D1VRN7"/>
<organism evidence="1 2">
    <name type="scientific">Ramazzottius varieornatus</name>
    <name type="common">Water bear</name>
    <name type="synonym">Tardigrade</name>
    <dbReference type="NCBI Taxonomy" id="947166"/>
    <lineage>
        <taxon>Eukaryota</taxon>
        <taxon>Metazoa</taxon>
        <taxon>Ecdysozoa</taxon>
        <taxon>Tardigrada</taxon>
        <taxon>Eutardigrada</taxon>
        <taxon>Parachela</taxon>
        <taxon>Hypsibioidea</taxon>
        <taxon>Ramazzottiidae</taxon>
        <taxon>Ramazzottius</taxon>
    </lineage>
</organism>
<dbReference type="OrthoDB" id="10058284at2759"/>
<dbReference type="Proteomes" id="UP000186922">
    <property type="component" value="Unassembled WGS sequence"/>
</dbReference>
<dbReference type="EMBL" id="BDGG01000007">
    <property type="protein sequence ID" value="GAV01614.1"/>
    <property type="molecule type" value="Genomic_DNA"/>
</dbReference>
<dbReference type="PANTHER" id="PTHR33050">
    <property type="entry name" value="REVERSE TRANSCRIPTASE DOMAIN-CONTAINING PROTEIN"/>
    <property type="match status" value="1"/>
</dbReference>
<sequence length="475" mass="51628">MHYMETLYKDLGVPLAEDKTEGPLTTLTFLGIGVDSVIQTLHVPELKLKEIMIEFEAFDRKPRATKRQPLSLVGKLSAITKCVPAGRIFFRRMLDLAHKLERLEHTIYLNHEFRADLDWWNQSLPLWNGSASFFNPVWTLASDMLLFTDAAGSIGCGGMCGDSWFQLRWPEWVLKLNPPIAWLELVPVYLACVIWESQRRGKRLQFYSYNQATVTVWMKFSSPHKGLMEVIRRIYFHAAKGNFTLRIKHIPGVSSAVAVSMFRFQMDRSRELTPSAKAEPEPTNRILSCELVCPAGINQLVLQSIGDAPQPLVAVNPDYLSTGQFSVSDQSGLDAFSGVSYSVIRPSTTVSPVTDTTTAPTSSPTTATATTTTTITVALTNAQQAAFVAACLSTGTAPAFGCTFTATTSDCSQQCCNNNGTLSGNCTFPAGSIIGRYIANGRPDNGAAFTGTAGTESPVACDQGGIVGDPPTQGG</sequence>
<reference evidence="1 2" key="1">
    <citation type="journal article" date="2016" name="Nat. Commun.">
        <title>Extremotolerant tardigrade genome and improved radiotolerance of human cultured cells by tardigrade-unique protein.</title>
        <authorList>
            <person name="Hashimoto T."/>
            <person name="Horikawa D.D."/>
            <person name="Saito Y."/>
            <person name="Kuwahara H."/>
            <person name="Kozuka-Hata H."/>
            <person name="Shin-I T."/>
            <person name="Minakuchi Y."/>
            <person name="Ohishi K."/>
            <person name="Motoyama A."/>
            <person name="Aizu T."/>
            <person name="Enomoto A."/>
            <person name="Kondo K."/>
            <person name="Tanaka S."/>
            <person name="Hara Y."/>
            <person name="Koshikawa S."/>
            <person name="Sagara H."/>
            <person name="Miura T."/>
            <person name="Yokobori S."/>
            <person name="Miyagawa K."/>
            <person name="Suzuki Y."/>
            <person name="Kubo T."/>
            <person name="Oyama M."/>
            <person name="Kohara Y."/>
            <person name="Fujiyama A."/>
            <person name="Arakawa K."/>
            <person name="Katayama T."/>
            <person name="Toyoda A."/>
            <person name="Kunieda T."/>
        </authorList>
    </citation>
    <scope>NUCLEOTIDE SEQUENCE [LARGE SCALE GENOMIC DNA]</scope>
    <source>
        <strain evidence="1 2">YOKOZUNA-1</strain>
    </source>
</reference>
<gene>
    <name evidence="1" type="primary">RvY_12300-1</name>
    <name evidence="1" type="synonym">RvY_12300.1</name>
    <name evidence="1" type="ORF">RvY_12300</name>
</gene>
<dbReference type="InterPro" id="IPR043502">
    <property type="entry name" value="DNA/RNA_pol_sf"/>
</dbReference>
<proteinExistence type="predicted"/>
<dbReference type="CDD" id="cd09275">
    <property type="entry name" value="RNase_HI_RT_DIRS1"/>
    <property type="match status" value="1"/>
</dbReference>
<evidence type="ECO:0000313" key="1">
    <source>
        <dbReference type="EMBL" id="GAV01614.1"/>
    </source>
</evidence>
<dbReference type="InterPro" id="IPR052055">
    <property type="entry name" value="Hepadnavirus_pol/RT"/>
</dbReference>